<sequence>MRTELRRDLTTAMKAKDRTAVAALRSALAAIDNAEAVPSDSLDAVATDGEHVAGAHVGLGAADVARRVLTDGDVRSIIESEVHERDAAAEKYEAMDRADDALRLRSEGDVLRRYLAHT</sequence>
<dbReference type="Gene3D" id="1.10.1510.10">
    <property type="entry name" value="Uncharacterised protein YqeY/AIM41 PF09424, N-terminal domain"/>
    <property type="match status" value="1"/>
</dbReference>
<reference evidence="1 2" key="1">
    <citation type="submission" date="2019-07" db="EMBL/GenBank/DDBJ databases">
        <title>Rhodococcus cavernicolus sp. nov., isolated from a cave.</title>
        <authorList>
            <person name="Lee S.D."/>
        </authorList>
    </citation>
    <scope>NUCLEOTIDE SEQUENCE [LARGE SCALE GENOMIC DNA]</scope>
    <source>
        <strain evidence="1 2">C1-24</strain>
    </source>
</reference>
<accession>A0A5A7SER6</accession>
<comment type="caution">
    <text evidence="1">The sequence shown here is derived from an EMBL/GenBank/DDBJ whole genome shotgun (WGS) entry which is preliminary data.</text>
</comment>
<evidence type="ECO:0000313" key="1">
    <source>
        <dbReference type="EMBL" id="KAA0023632.1"/>
    </source>
</evidence>
<dbReference type="InterPro" id="IPR019004">
    <property type="entry name" value="YqeY/Aim41"/>
</dbReference>
<protein>
    <recommendedName>
        <fullName evidence="3">Glutamyl-tRNA amidotransferase</fullName>
    </recommendedName>
</protein>
<proteinExistence type="predicted"/>
<name>A0A5A7SER6_9NOCA</name>
<dbReference type="AlphaFoldDB" id="A0A5A7SER6"/>
<keyword evidence="2" id="KW-1185">Reference proteome</keyword>
<evidence type="ECO:0008006" key="3">
    <source>
        <dbReference type="Google" id="ProtNLM"/>
    </source>
</evidence>
<dbReference type="Proteomes" id="UP000322244">
    <property type="component" value="Unassembled WGS sequence"/>
</dbReference>
<dbReference type="EMBL" id="VLNY01000003">
    <property type="protein sequence ID" value="KAA0023632.1"/>
    <property type="molecule type" value="Genomic_DNA"/>
</dbReference>
<dbReference type="PANTHER" id="PTHR28055">
    <property type="entry name" value="ALTERED INHERITANCE OF MITOCHONDRIA PROTEIN 41, MITOCHONDRIAL"/>
    <property type="match status" value="1"/>
</dbReference>
<dbReference type="RefSeq" id="WP_149429978.1">
    <property type="nucleotide sequence ID" value="NZ_VLNY01000003.1"/>
</dbReference>
<organism evidence="1 2">
    <name type="scientific">Antrihabitans cavernicola</name>
    <dbReference type="NCBI Taxonomy" id="2495913"/>
    <lineage>
        <taxon>Bacteria</taxon>
        <taxon>Bacillati</taxon>
        <taxon>Actinomycetota</taxon>
        <taxon>Actinomycetes</taxon>
        <taxon>Mycobacteriales</taxon>
        <taxon>Nocardiaceae</taxon>
        <taxon>Antrihabitans</taxon>
    </lineage>
</organism>
<gene>
    <name evidence="1" type="ORF">FOY51_09635</name>
</gene>
<dbReference type="PANTHER" id="PTHR28055:SF1">
    <property type="entry name" value="ALTERED INHERITANCE OF MITOCHONDRIA PROTEIN 41, MITOCHONDRIAL"/>
    <property type="match status" value="1"/>
</dbReference>
<dbReference type="InterPro" id="IPR042184">
    <property type="entry name" value="YqeY/Aim41_N"/>
</dbReference>
<evidence type="ECO:0000313" key="2">
    <source>
        <dbReference type="Proteomes" id="UP000322244"/>
    </source>
</evidence>
<dbReference type="OrthoDB" id="4640723at2"/>